<reference evidence="1" key="1">
    <citation type="submission" date="2020-10" db="EMBL/GenBank/DDBJ databases">
        <title>De novo genome project of the cellulose decomposer Thermobifida halotolerans type strain.</title>
        <authorList>
            <person name="Nagy I."/>
            <person name="Horvath B."/>
            <person name="Kukolya J."/>
            <person name="Nagy I."/>
            <person name="Orsini M."/>
        </authorList>
    </citation>
    <scope>NUCLEOTIDE SEQUENCE</scope>
    <source>
        <strain evidence="1">DSM 44931</strain>
    </source>
</reference>
<dbReference type="InterPro" id="IPR011761">
    <property type="entry name" value="ATP-grasp"/>
</dbReference>
<sequence length="385" mass="40885">MSTARLAVVAVPGSRRLRLFTDAVRAAGLPAPVLLPWPELAAGHVRVPPGALVRVDSPGEDTETARLLSGLDRAPDPYRVEGGTAFHMGLRSALDRLAAAVAETPGARLLQDTAELAAMCDKRRCHALLDAAGVPVPPALDGPPADYADLRARMAERGWSRVFAKPVHGSSASGVVALATRPDRVRAVTSADLVRTDTGVELYNSLALRTYTDEADVAAVVDTLCAEGVHVERWLPKAGLHNRTIDLRVLVVAGQATHVVVRASRSPMTNLHLGNARGDLAALRERMGERAWHSAMRTAEAAAACFPRTLHAGVDLLLAPGWHTSAVCEVNAFGDLLPGILHEGRDTYAEQVDAVVSGRFTPPPPNRTHRAHSSMAGREVAVSVD</sequence>
<dbReference type="AlphaFoldDB" id="A0A399G2J8"/>
<name>A0A399G2J8_9ACTN</name>
<evidence type="ECO:0000313" key="2">
    <source>
        <dbReference type="Proteomes" id="UP000265719"/>
    </source>
</evidence>
<gene>
    <name evidence="1" type="ORF">NI17_000745</name>
</gene>
<dbReference type="Proteomes" id="UP000265719">
    <property type="component" value="Chromosome"/>
</dbReference>
<protein>
    <submittedName>
        <fullName evidence="1">STM4014 family protein</fullName>
    </submittedName>
</protein>
<dbReference type="KEGG" id="thao:NI17_000745"/>
<dbReference type="RefSeq" id="WP_068687740.1">
    <property type="nucleotide sequence ID" value="NZ_CP063196.1"/>
</dbReference>
<dbReference type="EMBL" id="CP063196">
    <property type="protein sequence ID" value="UOE19828.1"/>
    <property type="molecule type" value="Genomic_DNA"/>
</dbReference>
<dbReference type="PROSITE" id="PS50975">
    <property type="entry name" value="ATP_GRASP"/>
    <property type="match status" value="1"/>
</dbReference>
<dbReference type="SUPFAM" id="SSF56059">
    <property type="entry name" value="Glutathione synthetase ATP-binding domain-like"/>
    <property type="match status" value="1"/>
</dbReference>
<dbReference type="InterPro" id="IPR047778">
    <property type="entry name" value="STM4014-like"/>
</dbReference>
<dbReference type="GO" id="GO:0046872">
    <property type="term" value="F:metal ion binding"/>
    <property type="evidence" value="ECO:0007669"/>
    <property type="project" value="InterPro"/>
</dbReference>
<dbReference type="NCBIfam" id="NF038074">
    <property type="entry name" value="fam_STM4014"/>
    <property type="match status" value="1"/>
</dbReference>
<dbReference type="OrthoDB" id="9789963at2"/>
<dbReference type="GO" id="GO:0005524">
    <property type="term" value="F:ATP binding"/>
    <property type="evidence" value="ECO:0007669"/>
    <property type="project" value="UniProtKB-UniRule"/>
</dbReference>
<dbReference type="Gene3D" id="3.30.470.20">
    <property type="entry name" value="ATP-grasp fold, B domain"/>
    <property type="match status" value="1"/>
</dbReference>
<keyword evidence="2" id="KW-1185">Reference proteome</keyword>
<evidence type="ECO:0000313" key="1">
    <source>
        <dbReference type="EMBL" id="UOE19828.1"/>
    </source>
</evidence>
<accession>A0A399G2J8</accession>
<proteinExistence type="predicted"/>
<organism evidence="1 2">
    <name type="scientific">Thermobifida halotolerans</name>
    <dbReference type="NCBI Taxonomy" id="483545"/>
    <lineage>
        <taxon>Bacteria</taxon>
        <taxon>Bacillati</taxon>
        <taxon>Actinomycetota</taxon>
        <taxon>Actinomycetes</taxon>
        <taxon>Streptosporangiales</taxon>
        <taxon>Nocardiopsidaceae</taxon>
        <taxon>Thermobifida</taxon>
    </lineage>
</organism>